<reference evidence="2" key="1">
    <citation type="submission" date="2022-11" db="UniProtKB">
        <authorList>
            <consortium name="WormBaseParasite"/>
        </authorList>
    </citation>
    <scope>IDENTIFICATION</scope>
</reference>
<name>A0A915IDB2_ROMCU</name>
<keyword evidence="1" id="KW-1185">Reference proteome</keyword>
<proteinExistence type="predicted"/>
<evidence type="ECO:0000313" key="2">
    <source>
        <dbReference type="WBParaSite" id="nRc.2.0.1.t11778-RA"/>
    </source>
</evidence>
<protein>
    <submittedName>
        <fullName evidence="2">Uncharacterized protein</fullName>
    </submittedName>
</protein>
<sequence length="101" mass="11926">MNQSYFNCGEFLHQNYAPFGIINISICKLFSSIFWFCQKAYVPWPNTKLQCQTGHHDPQTRPVVQRNYFRYWPANPKESVLVDNGKASQLLEFVREDDAYK</sequence>
<accession>A0A915IDB2</accession>
<evidence type="ECO:0000313" key="1">
    <source>
        <dbReference type="Proteomes" id="UP000887565"/>
    </source>
</evidence>
<organism evidence="1 2">
    <name type="scientific">Romanomermis culicivorax</name>
    <name type="common">Nematode worm</name>
    <dbReference type="NCBI Taxonomy" id="13658"/>
    <lineage>
        <taxon>Eukaryota</taxon>
        <taxon>Metazoa</taxon>
        <taxon>Ecdysozoa</taxon>
        <taxon>Nematoda</taxon>
        <taxon>Enoplea</taxon>
        <taxon>Dorylaimia</taxon>
        <taxon>Mermithida</taxon>
        <taxon>Mermithoidea</taxon>
        <taxon>Mermithidae</taxon>
        <taxon>Romanomermis</taxon>
    </lineage>
</organism>
<dbReference type="AlphaFoldDB" id="A0A915IDB2"/>
<dbReference type="Proteomes" id="UP000887565">
    <property type="component" value="Unplaced"/>
</dbReference>
<dbReference type="WBParaSite" id="nRc.2.0.1.t11778-RA">
    <property type="protein sequence ID" value="nRc.2.0.1.t11778-RA"/>
    <property type="gene ID" value="nRc.2.0.1.g11778"/>
</dbReference>